<evidence type="ECO:0000256" key="7">
    <source>
        <dbReference type="ARBA" id="ARBA00044064"/>
    </source>
</evidence>
<dbReference type="PANTHER" id="PTHR46118:SF4">
    <property type="entry name" value="PROTEIN ABHD11"/>
    <property type="match status" value="1"/>
</dbReference>
<dbReference type="InterPro" id="IPR029058">
    <property type="entry name" value="AB_hydrolase_fold"/>
</dbReference>
<evidence type="ECO:0000256" key="4">
    <source>
        <dbReference type="ARBA" id="ARBA00042703"/>
    </source>
</evidence>
<feature type="domain" description="AB hydrolase-1" evidence="12">
    <location>
        <begin position="23"/>
        <end position="169"/>
    </location>
</feature>
<keyword evidence="14" id="KW-1185">Reference proteome</keyword>
<comment type="catalytic activity">
    <reaction evidence="11">
        <text>1-octadecanoyl-2-(5Z,8Z,11Z,14Z-eicosatetraenoyl)-sn-glycerol + H2O = 2-(5Z,8Z,11Z,14Z-eicosatetraenoyl)-glycerol + octadecanoate + H(+)</text>
        <dbReference type="Rhea" id="RHEA:38507"/>
        <dbReference type="ChEBI" id="CHEBI:15377"/>
        <dbReference type="ChEBI" id="CHEBI:15378"/>
        <dbReference type="ChEBI" id="CHEBI:25629"/>
        <dbReference type="ChEBI" id="CHEBI:52392"/>
        <dbReference type="ChEBI" id="CHEBI:75728"/>
    </reaction>
</comment>
<sequence length="176" mass="19481">MGGRNSLAFAGAHPERLERLCIVDIGPRIEPAGGNRITNELRDLPPEFNNFEDALTHVQKGNRFASEPVMRRRLTGQTQQLPNGKLGWKFDQEIREQRINGTGAPSVDLWPTLDNITCPTLLVRGMETDLLAEETAQQMVATLKQGTLAQIERAGHMVFEDNPADFIAAVHGWLAG</sequence>
<keyword evidence="2" id="KW-0378">Hydrolase</keyword>
<comment type="caution">
    <text evidence="13">The sequence shown here is derived from an EMBL/GenBank/DDBJ whole genome shotgun (WGS) entry which is preliminary data.</text>
</comment>
<dbReference type="Pfam" id="PF12697">
    <property type="entry name" value="Abhydrolase_6"/>
    <property type="match status" value="1"/>
</dbReference>
<evidence type="ECO:0000256" key="9">
    <source>
        <dbReference type="ARBA" id="ARBA00048504"/>
    </source>
</evidence>
<comment type="catalytic activity">
    <reaction evidence="5">
        <text>a 1,2-diacyl-sn-glycerol + H2O = a 2-acylglycerol + a fatty acid + H(+)</text>
        <dbReference type="Rhea" id="RHEA:33275"/>
        <dbReference type="ChEBI" id="CHEBI:15377"/>
        <dbReference type="ChEBI" id="CHEBI:15378"/>
        <dbReference type="ChEBI" id="CHEBI:17389"/>
        <dbReference type="ChEBI" id="CHEBI:17815"/>
        <dbReference type="ChEBI" id="CHEBI:28868"/>
        <dbReference type="EC" id="3.1.1.116"/>
    </reaction>
</comment>
<evidence type="ECO:0000259" key="12">
    <source>
        <dbReference type="Pfam" id="PF12697"/>
    </source>
</evidence>
<dbReference type="PANTHER" id="PTHR46118">
    <property type="entry name" value="PROTEIN ABHD11"/>
    <property type="match status" value="1"/>
</dbReference>
<reference evidence="13" key="1">
    <citation type="submission" date="2023-03" db="EMBL/GenBank/DDBJ databases">
        <authorList>
            <person name="Steffen K."/>
            <person name="Cardenas P."/>
        </authorList>
    </citation>
    <scope>NUCLEOTIDE SEQUENCE</scope>
</reference>
<evidence type="ECO:0000256" key="8">
    <source>
        <dbReference type="ARBA" id="ARBA00048283"/>
    </source>
</evidence>
<dbReference type="Gene3D" id="3.40.50.1820">
    <property type="entry name" value="alpha/beta hydrolase"/>
    <property type="match status" value="1"/>
</dbReference>
<organism evidence="13 14">
    <name type="scientific">Geodia barretti</name>
    <name type="common">Barrett's horny sponge</name>
    <dbReference type="NCBI Taxonomy" id="519541"/>
    <lineage>
        <taxon>Eukaryota</taxon>
        <taxon>Metazoa</taxon>
        <taxon>Porifera</taxon>
        <taxon>Demospongiae</taxon>
        <taxon>Heteroscleromorpha</taxon>
        <taxon>Tetractinellida</taxon>
        <taxon>Astrophorina</taxon>
        <taxon>Geodiidae</taxon>
        <taxon>Geodia</taxon>
    </lineage>
</organism>
<evidence type="ECO:0000256" key="10">
    <source>
        <dbReference type="ARBA" id="ARBA00048513"/>
    </source>
</evidence>
<comment type="catalytic activity">
    <reaction evidence="9">
        <text>1,2-didecanoylglycerol + H2O = decanoylglycerol + decanoate + H(+)</text>
        <dbReference type="Rhea" id="RHEA:48596"/>
        <dbReference type="ChEBI" id="CHEBI:11152"/>
        <dbReference type="ChEBI" id="CHEBI:15377"/>
        <dbReference type="ChEBI" id="CHEBI:15378"/>
        <dbReference type="ChEBI" id="CHEBI:27689"/>
        <dbReference type="ChEBI" id="CHEBI:90605"/>
    </reaction>
</comment>
<evidence type="ECO:0000313" key="13">
    <source>
        <dbReference type="EMBL" id="CAI8000989.1"/>
    </source>
</evidence>
<accession>A0AA35R1V2</accession>
<dbReference type="Proteomes" id="UP001174909">
    <property type="component" value="Unassembled WGS sequence"/>
</dbReference>
<gene>
    <name evidence="13" type="ORF">GBAR_LOCUS3088</name>
</gene>
<evidence type="ECO:0000256" key="2">
    <source>
        <dbReference type="ARBA" id="ARBA00022801"/>
    </source>
</evidence>
<name>A0AA35R1V2_GEOBA</name>
<dbReference type="SUPFAM" id="SSF53474">
    <property type="entry name" value="alpha/beta-Hydrolases"/>
    <property type="match status" value="1"/>
</dbReference>
<evidence type="ECO:0000256" key="6">
    <source>
        <dbReference type="ARBA" id="ARBA00043742"/>
    </source>
</evidence>
<proteinExistence type="inferred from homology"/>
<dbReference type="EC" id="3.1.1.116" evidence="3"/>
<protein>
    <recommendedName>
        <fullName evidence="7">sn-1-specific diacylglycerol lipase ABHD11</fullName>
        <ecNumber evidence="3">3.1.1.116</ecNumber>
    </recommendedName>
    <alternativeName>
        <fullName evidence="4">Alpha/beta hydrolase domain-containing protein 11</fullName>
    </alternativeName>
</protein>
<comment type="catalytic activity">
    <reaction evidence="10">
        <text>1-octadecanoyl-2-(9Z-octadecenoyl)-sn-glycerol + H2O = 2-(9Z-octadecenoyl)-glycerol + octadecanoate + H(+)</text>
        <dbReference type="Rhea" id="RHEA:77103"/>
        <dbReference type="ChEBI" id="CHEBI:15377"/>
        <dbReference type="ChEBI" id="CHEBI:15378"/>
        <dbReference type="ChEBI" id="CHEBI:25629"/>
        <dbReference type="ChEBI" id="CHEBI:73990"/>
        <dbReference type="ChEBI" id="CHEBI:75468"/>
    </reaction>
</comment>
<comment type="catalytic activity">
    <reaction evidence="8">
        <text>1-octadecanoyl-2-(4Z,7Z,10Z,13Z,16Z,19Z-docosahexaenoyl)-sn-glycerol + H2O = 2-(4Z,7Z,10Z,13Z,16Z,19Z-docosahexaenoyl)-glycerol + octadecanoate + H(+)</text>
        <dbReference type="Rhea" id="RHEA:77107"/>
        <dbReference type="ChEBI" id="CHEBI:15377"/>
        <dbReference type="ChEBI" id="CHEBI:15378"/>
        <dbReference type="ChEBI" id="CHEBI:25629"/>
        <dbReference type="ChEBI" id="CHEBI:77129"/>
        <dbReference type="ChEBI" id="CHEBI:186738"/>
    </reaction>
</comment>
<evidence type="ECO:0000313" key="14">
    <source>
        <dbReference type="Proteomes" id="UP001174909"/>
    </source>
</evidence>
<comment type="similarity">
    <text evidence="1">Belongs to the AB hydrolase superfamily.</text>
</comment>
<comment type="catalytic activity">
    <reaction evidence="6">
        <text>a 1,3-diacyl-sn-glycerol + H2O = a 1-acyl-sn-glycerol + a fatty acid + H(+)</text>
        <dbReference type="Rhea" id="RHEA:38503"/>
        <dbReference type="ChEBI" id="CHEBI:15377"/>
        <dbReference type="ChEBI" id="CHEBI:15378"/>
        <dbReference type="ChEBI" id="CHEBI:28868"/>
        <dbReference type="ChEBI" id="CHEBI:64683"/>
        <dbReference type="ChEBI" id="CHEBI:77272"/>
    </reaction>
</comment>
<evidence type="ECO:0000256" key="5">
    <source>
        <dbReference type="ARBA" id="ARBA00043667"/>
    </source>
</evidence>
<dbReference type="GO" id="GO:0016787">
    <property type="term" value="F:hydrolase activity"/>
    <property type="evidence" value="ECO:0007669"/>
    <property type="project" value="UniProtKB-KW"/>
</dbReference>
<evidence type="ECO:0000256" key="3">
    <source>
        <dbReference type="ARBA" id="ARBA00026104"/>
    </source>
</evidence>
<evidence type="ECO:0000256" key="11">
    <source>
        <dbReference type="ARBA" id="ARBA00048919"/>
    </source>
</evidence>
<dbReference type="InterPro" id="IPR000073">
    <property type="entry name" value="AB_hydrolase_1"/>
</dbReference>
<evidence type="ECO:0000256" key="1">
    <source>
        <dbReference type="ARBA" id="ARBA00008645"/>
    </source>
</evidence>
<dbReference type="AlphaFoldDB" id="A0AA35R1V2"/>
<dbReference type="EMBL" id="CASHTH010000421">
    <property type="protein sequence ID" value="CAI8000989.1"/>
    <property type="molecule type" value="Genomic_DNA"/>
</dbReference>